<dbReference type="RefSeq" id="WP_093030559.1">
    <property type="nucleotide sequence ID" value="NZ_FNNZ01000007.1"/>
</dbReference>
<dbReference type="InterPro" id="IPR034904">
    <property type="entry name" value="FSCA_dom_sf"/>
</dbReference>
<proteinExistence type="predicted"/>
<gene>
    <name evidence="1" type="ORF">SAMN05421783_10785</name>
</gene>
<evidence type="ECO:0000313" key="1">
    <source>
        <dbReference type="EMBL" id="SDW69447.1"/>
    </source>
</evidence>
<dbReference type="STRING" id="1058.SAMN05421783_10785"/>
<name>A0A1H2VMC8_THIRO</name>
<evidence type="ECO:0000313" key="2">
    <source>
        <dbReference type="Proteomes" id="UP000198816"/>
    </source>
</evidence>
<dbReference type="OrthoDB" id="5757834at2"/>
<dbReference type="Proteomes" id="UP000198816">
    <property type="component" value="Unassembled WGS sequence"/>
</dbReference>
<accession>A0A1H2VMC8</accession>
<dbReference type="Gene3D" id="3.30.300.130">
    <property type="entry name" value="Fe-S cluster assembly (FSCA)"/>
    <property type="match status" value="1"/>
</dbReference>
<dbReference type="EMBL" id="FNNZ01000007">
    <property type="protein sequence ID" value="SDW69447.1"/>
    <property type="molecule type" value="Genomic_DNA"/>
</dbReference>
<sequence>MINEESQRVRELLREIKYPGFSRDIIASGFVGDILAIGPMVEVEFKPDTRDETKVATMERQIRDVLQRANFADVQIRRIAPFVPEVPLRSAEDLAKELRKKPEGPGAVMSRLMTPLQAEYLEEGELPEPDLLAIALGRHDVAPAAGYRPGGPNPLSGPRETIDYDIGIPVLQWDIDPHDPQAKTSQHEIKVGDWDYRVWWQAHRDSGLLYVSMQAMKEDWVDHDNNAVPHPIGRSEAVNLVYDERRNAVVAIYGTVRDFRPFVKAFGLAHDSETGAQGGPATQEAEQQ</sequence>
<dbReference type="SUPFAM" id="SSF117916">
    <property type="entry name" value="Fe-S cluster assembly (FSCA) domain-like"/>
    <property type="match status" value="1"/>
</dbReference>
<reference evidence="2" key="1">
    <citation type="submission" date="2016-10" db="EMBL/GenBank/DDBJ databases">
        <authorList>
            <person name="Varghese N."/>
            <person name="Submissions S."/>
        </authorList>
    </citation>
    <scope>NUCLEOTIDE SEQUENCE [LARGE SCALE GENOMIC DNA]</scope>
    <source>
        <strain evidence="2">DSM 217</strain>
    </source>
</reference>
<protein>
    <recommendedName>
        <fullName evidence="3">DUF59 domain-containing protein</fullName>
    </recommendedName>
</protein>
<organism evidence="1 2">
    <name type="scientific">Thiocapsa roseopersicina</name>
    <dbReference type="NCBI Taxonomy" id="1058"/>
    <lineage>
        <taxon>Bacteria</taxon>
        <taxon>Pseudomonadati</taxon>
        <taxon>Pseudomonadota</taxon>
        <taxon>Gammaproteobacteria</taxon>
        <taxon>Chromatiales</taxon>
        <taxon>Chromatiaceae</taxon>
        <taxon>Thiocapsa</taxon>
    </lineage>
</organism>
<dbReference type="AlphaFoldDB" id="A0A1H2VMC8"/>
<keyword evidence="2" id="KW-1185">Reference proteome</keyword>
<evidence type="ECO:0008006" key="3">
    <source>
        <dbReference type="Google" id="ProtNLM"/>
    </source>
</evidence>